<dbReference type="KEGG" id="ali:AZOLI_p20245"/>
<dbReference type="Pfam" id="PF10503">
    <property type="entry name" value="Esterase_PHB"/>
    <property type="match status" value="1"/>
</dbReference>
<evidence type="ECO:0000313" key="4">
    <source>
        <dbReference type="EMBL" id="CBS89408.1"/>
    </source>
</evidence>
<dbReference type="Gene3D" id="3.40.50.1820">
    <property type="entry name" value="alpha/beta hydrolase"/>
    <property type="match status" value="1"/>
</dbReference>
<organism evidence="4 5">
    <name type="scientific">Azospirillum lipoferum (strain 4B)</name>
    <dbReference type="NCBI Taxonomy" id="862719"/>
    <lineage>
        <taxon>Bacteria</taxon>
        <taxon>Pseudomonadati</taxon>
        <taxon>Pseudomonadota</taxon>
        <taxon>Alphaproteobacteria</taxon>
        <taxon>Rhodospirillales</taxon>
        <taxon>Azospirillaceae</taxon>
        <taxon>Azospirillum</taxon>
    </lineage>
</organism>
<keyword evidence="1" id="KW-0732">Signal</keyword>
<evidence type="ECO:0000256" key="2">
    <source>
        <dbReference type="ARBA" id="ARBA00022801"/>
    </source>
</evidence>
<reference evidence="5" key="1">
    <citation type="journal article" date="2011" name="PLoS Genet.">
        <title>Azospirillum genomes reveal transition of bacteria from aquatic to terrestrial environments.</title>
        <authorList>
            <person name="Wisniewski-Dye F."/>
            <person name="Borziak K."/>
            <person name="Khalsa-Moyers G."/>
            <person name="Alexandre G."/>
            <person name="Sukharnikov L.O."/>
            <person name="Wuichet K."/>
            <person name="Hurst G.B."/>
            <person name="McDonald W.H."/>
            <person name="Robertson J.S."/>
            <person name="Barbe V."/>
            <person name="Calteau A."/>
            <person name="Rouy Z."/>
            <person name="Mangenot S."/>
            <person name="Prigent-Combaret C."/>
            <person name="Normand P."/>
            <person name="Boyer M."/>
            <person name="Siguier P."/>
            <person name="Dessaux Y."/>
            <person name="Elmerich C."/>
            <person name="Condemine G."/>
            <person name="Krishnen G."/>
            <person name="Kennedy I."/>
            <person name="Paterson A.H."/>
            <person name="Gonzalez V."/>
            <person name="Mavingui P."/>
            <person name="Zhulin I.B."/>
        </authorList>
    </citation>
    <scope>NUCLEOTIDE SEQUENCE [LARGE SCALE GENOMIC DNA]</scope>
    <source>
        <strain evidence="5">4B</strain>
    </source>
</reference>
<evidence type="ECO:0000313" key="5">
    <source>
        <dbReference type="Proteomes" id="UP000005667"/>
    </source>
</evidence>
<feature type="region of interest" description="Disordered" evidence="3">
    <location>
        <begin position="324"/>
        <end position="348"/>
    </location>
</feature>
<dbReference type="HOGENOM" id="CLU_027551_0_3_5"/>
<dbReference type="InterPro" id="IPR029058">
    <property type="entry name" value="AB_hydrolase_fold"/>
</dbReference>
<keyword evidence="5" id="KW-1185">Reference proteome</keyword>
<dbReference type="InterPro" id="IPR010126">
    <property type="entry name" value="Esterase_phb"/>
</dbReference>
<geneLocation type="plasmid" evidence="4 5">
    <name>AZO_p2</name>
</geneLocation>
<keyword evidence="2" id="KW-0378">Hydrolase</keyword>
<dbReference type="EMBL" id="FQ311870">
    <property type="protein sequence ID" value="CBS89408.1"/>
    <property type="molecule type" value="Genomic_DNA"/>
</dbReference>
<accession>G7ZDA6</accession>
<dbReference type="Proteomes" id="UP000005667">
    <property type="component" value="Plasmid AZO_p2"/>
</dbReference>
<dbReference type="OrthoDB" id="9767239at2"/>
<dbReference type="AlphaFoldDB" id="G7ZDA6"/>
<dbReference type="GO" id="GO:0016787">
    <property type="term" value="F:hydrolase activity"/>
    <property type="evidence" value="ECO:0007669"/>
    <property type="project" value="UniProtKB-KW"/>
</dbReference>
<dbReference type="RefSeq" id="WP_014188825.1">
    <property type="nucleotide sequence ID" value="NC_016586.1"/>
</dbReference>
<gene>
    <name evidence="4" type="ordered locus">AZOLI_p20245</name>
</gene>
<dbReference type="PANTHER" id="PTHR43037">
    <property type="entry name" value="UNNAMED PRODUCT-RELATED"/>
    <property type="match status" value="1"/>
</dbReference>
<dbReference type="NCBIfam" id="TIGR01840">
    <property type="entry name" value="esterase_phb"/>
    <property type="match status" value="1"/>
</dbReference>
<dbReference type="SUPFAM" id="SSF53474">
    <property type="entry name" value="alpha/beta-Hydrolases"/>
    <property type="match status" value="1"/>
</dbReference>
<proteinExistence type="predicted"/>
<dbReference type="GO" id="GO:0005576">
    <property type="term" value="C:extracellular region"/>
    <property type="evidence" value="ECO:0007669"/>
    <property type="project" value="InterPro"/>
</dbReference>
<protein>
    <submittedName>
        <fullName evidence="4">Esterase, PHB depolymerase (PhbZ)</fullName>
    </submittedName>
</protein>
<evidence type="ECO:0000256" key="3">
    <source>
        <dbReference type="SAM" id="MobiDB-lite"/>
    </source>
</evidence>
<dbReference type="PANTHER" id="PTHR43037:SF1">
    <property type="entry name" value="BLL1128 PROTEIN"/>
    <property type="match status" value="1"/>
</dbReference>
<sequence length="406" mass="42377">MPNSRPTGFLPGMDEVARLTRSGQLAEATGLVQRLLRGTGEPGPTAAPDPSVIEGEFTRLDSAPKTEKAPGNRPGHAARTGLGETLRGLAARLRPTGLHGAGMGAPRLPADPLPDGASFVTASHSGASGTRAYKLYVPANRGEGPCPLVVMLHGCTQSPDDFAAGTRMNAFAERHGVFVAYPEQPASANPQRCWNWFKPEDQHRDRGEPDLLAGITRRIMGEHPIDPNRVYIAGLSAGGAAAAIMAAAYPDLYAAVGVHSGLPAGAAGDLPSALAAMRQGGRAAPTRAGNGRKVPTIVFHGDRDTVVNPQNGDQVAAQATAATAGLRTETQQGEASGRRAYSRTLHTDPSGRTLCEQWTIHGAGHAWAGGSPAGSYTDPQGPDATAEMIRFFLEHPVEPPMSAKRD</sequence>
<evidence type="ECO:0000256" key="1">
    <source>
        <dbReference type="ARBA" id="ARBA00022729"/>
    </source>
</evidence>
<name>G7ZDA6_AZOL4</name>
<keyword evidence="4" id="KW-0614">Plasmid</keyword>
<dbReference type="InterPro" id="IPR050955">
    <property type="entry name" value="Plant_Biomass_Hydrol_Est"/>
</dbReference>